<evidence type="ECO:0000313" key="8">
    <source>
        <dbReference type="EMBL" id="CAH0773404.1"/>
    </source>
</evidence>
<dbReference type="Proteomes" id="UP001152759">
    <property type="component" value="Chromosome 6"/>
</dbReference>
<keyword evidence="4" id="KW-0067">ATP-binding</keyword>
<evidence type="ECO:0000256" key="5">
    <source>
        <dbReference type="ARBA" id="ARBA00023054"/>
    </source>
</evidence>
<dbReference type="EMBL" id="OU963867">
    <property type="protein sequence ID" value="CAH0773404.1"/>
    <property type="molecule type" value="Genomic_DNA"/>
</dbReference>
<dbReference type="GO" id="GO:0005524">
    <property type="term" value="F:ATP binding"/>
    <property type="evidence" value="ECO:0007669"/>
    <property type="project" value="UniProtKB-KW"/>
</dbReference>
<evidence type="ECO:0000256" key="3">
    <source>
        <dbReference type="ARBA" id="ARBA00022741"/>
    </source>
</evidence>
<dbReference type="GO" id="GO:0007052">
    <property type="term" value="P:mitotic spindle organization"/>
    <property type="evidence" value="ECO:0007669"/>
    <property type="project" value="TreeGrafter"/>
</dbReference>
<evidence type="ECO:0000256" key="7">
    <source>
        <dbReference type="SAM" id="MobiDB-lite"/>
    </source>
</evidence>
<evidence type="ECO:0000256" key="1">
    <source>
        <dbReference type="ARBA" id="ARBA00004496"/>
    </source>
</evidence>
<feature type="coiled-coil region" evidence="6">
    <location>
        <begin position="348"/>
        <end position="382"/>
    </location>
</feature>
<gene>
    <name evidence="8" type="ORF">BEMITA_LOCUS9895</name>
</gene>
<dbReference type="GO" id="GO:0007018">
    <property type="term" value="P:microtubule-based movement"/>
    <property type="evidence" value="ECO:0007669"/>
    <property type="project" value="InterPro"/>
</dbReference>
<evidence type="ECO:0000256" key="6">
    <source>
        <dbReference type="SAM" id="Coils"/>
    </source>
</evidence>
<keyword evidence="9" id="KW-1185">Reference proteome</keyword>
<dbReference type="Pfam" id="PF25764">
    <property type="entry name" value="KIF21A_4th"/>
    <property type="match status" value="1"/>
</dbReference>
<feature type="compositionally biased region" description="Basic and acidic residues" evidence="7">
    <location>
        <begin position="502"/>
        <end position="511"/>
    </location>
</feature>
<dbReference type="PANTHER" id="PTHR47969:SF15">
    <property type="entry name" value="CHROMOSOME-ASSOCIATED KINESIN KIF4A-RELATED"/>
    <property type="match status" value="1"/>
</dbReference>
<evidence type="ECO:0008006" key="10">
    <source>
        <dbReference type="Google" id="ProtNLM"/>
    </source>
</evidence>
<comment type="subcellular location">
    <subcellularLocation>
        <location evidence="1">Cytoplasm</location>
    </subcellularLocation>
</comment>
<reference evidence="8" key="1">
    <citation type="submission" date="2021-12" db="EMBL/GenBank/DDBJ databases">
        <authorList>
            <person name="King R."/>
        </authorList>
    </citation>
    <scope>NUCLEOTIDE SEQUENCE</scope>
</reference>
<proteinExistence type="predicted"/>
<dbReference type="GO" id="GO:0005875">
    <property type="term" value="C:microtubule associated complex"/>
    <property type="evidence" value="ECO:0007669"/>
    <property type="project" value="TreeGrafter"/>
</dbReference>
<dbReference type="InterPro" id="IPR027640">
    <property type="entry name" value="Kinesin-like_fam"/>
</dbReference>
<dbReference type="GO" id="GO:0003777">
    <property type="term" value="F:microtubule motor activity"/>
    <property type="evidence" value="ECO:0007669"/>
    <property type="project" value="InterPro"/>
</dbReference>
<keyword evidence="5 6" id="KW-0175">Coiled coil</keyword>
<feature type="coiled-coil region" evidence="6">
    <location>
        <begin position="3"/>
        <end position="134"/>
    </location>
</feature>
<name>A0A9P0CE23_BEMTA</name>
<keyword evidence="2" id="KW-0963">Cytoplasm</keyword>
<feature type="region of interest" description="Disordered" evidence="7">
    <location>
        <begin position="582"/>
        <end position="601"/>
    </location>
</feature>
<feature type="coiled-coil region" evidence="6">
    <location>
        <begin position="422"/>
        <end position="459"/>
    </location>
</feature>
<dbReference type="PANTHER" id="PTHR47969">
    <property type="entry name" value="CHROMOSOME-ASSOCIATED KINESIN KIF4A-RELATED"/>
    <property type="match status" value="1"/>
</dbReference>
<accession>A0A9P0CE23</accession>
<keyword evidence="3" id="KW-0547">Nucleotide-binding</keyword>
<evidence type="ECO:0000313" key="9">
    <source>
        <dbReference type="Proteomes" id="UP001152759"/>
    </source>
</evidence>
<organism evidence="8 9">
    <name type="scientific">Bemisia tabaci</name>
    <name type="common">Sweetpotato whitefly</name>
    <name type="synonym">Aleurodes tabaci</name>
    <dbReference type="NCBI Taxonomy" id="7038"/>
    <lineage>
        <taxon>Eukaryota</taxon>
        <taxon>Metazoa</taxon>
        <taxon>Ecdysozoa</taxon>
        <taxon>Arthropoda</taxon>
        <taxon>Hexapoda</taxon>
        <taxon>Insecta</taxon>
        <taxon>Pterygota</taxon>
        <taxon>Neoptera</taxon>
        <taxon>Paraneoptera</taxon>
        <taxon>Hemiptera</taxon>
        <taxon>Sternorrhyncha</taxon>
        <taxon>Aleyrodoidea</taxon>
        <taxon>Aleyrodidae</taxon>
        <taxon>Aleyrodinae</taxon>
        <taxon>Bemisia</taxon>
    </lineage>
</organism>
<evidence type="ECO:0000256" key="2">
    <source>
        <dbReference type="ARBA" id="ARBA00022490"/>
    </source>
</evidence>
<sequence length="643" mass="74779">MNQAQLNKELRDLNNQLAKKMELASTLTASSKQINHLEEENNVKELEVQIANLQREKDELANLLKSAQANVPSKLAEQRRKRLQELEHLIISLRQKISEQAQIIKMKENSDKKIVNLNSEITAMKQTKVRLIQQMKFESERFRQWKIERERELCRLRTQDRRRQNELIRLENKHNKQQIVLKRKCEQATAMNKRLKETLALQKSVQERRKQTSASNKFEKLQAWITNELDIITGTLQTEKTLEQLVEDKASIEKHLDMLKVTLNDSNMSKEDRHNILVEIQRNEEEFELRTAQITDLKQKIAESNQDIKVKAKFDSVSSLFDAKASLKHLFDICVELKKDIISKDFQLQELRDSIVEYQNKIETLEKELAEVDTNTEAQKTALEKEYAEKILLLLYQLSDKDISINTAAENTGLDVQLTQRLQIQNEQLSKLRQLRQDLEKQIDENAKLRLRLTELEQAQTSKNKSLNKRRSRSTSALNEPTEIHPTRFVELSSSEDEDTDDAKNDPDWRKTPLYKRLQQLKVKYQRRENRNLKRKSDDTRCACKSSCKKRCSCVKNSNSCSDACKCSGSCENGTMALPSASRNLSSELETSDDYNSSGAENNVNLDNTYVCDSDTTFKKPRLEIPMQRKKFFSQNPSPQSDT</sequence>
<dbReference type="GO" id="GO:0051231">
    <property type="term" value="P:spindle elongation"/>
    <property type="evidence" value="ECO:0007669"/>
    <property type="project" value="TreeGrafter"/>
</dbReference>
<dbReference type="AlphaFoldDB" id="A0A9P0CE23"/>
<dbReference type="GO" id="GO:0005737">
    <property type="term" value="C:cytoplasm"/>
    <property type="evidence" value="ECO:0007669"/>
    <property type="project" value="UniProtKB-SubCell"/>
</dbReference>
<protein>
    <recommendedName>
        <fullName evidence="10">Chromosome-associated kinesin KIF4</fullName>
    </recommendedName>
</protein>
<feature type="region of interest" description="Disordered" evidence="7">
    <location>
        <begin position="460"/>
        <end position="515"/>
    </location>
</feature>
<evidence type="ECO:0000256" key="4">
    <source>
        <dbReference type="ARBA" id="ARBA00022840"/>
    </source>
</evidence>